<dbReference type="EMBL" id="JBBWWQ010000003">
    <property type="protein sequence ID" value="KAK8950963.1"/>
    <property type="molecule type" value="Genomic_DNA"/>
</dbReference>
<dbReference type="GO" id="GO:0003723">
    <property type="term" value="F:RNA binding"/>
    <property type="evidence" value="ECO:0007669"/>
    <property type="project" value="UniProtKB-UniRule"/>
</dbReference>
<evidence type="ECO:0000259" key="6">
    <source>
        <dbReference type="PROSITE" id="PS50102"/>
    </source>
</evidence>
<comment type="caution">
    <text evidence="7">The sequence shown here is derived from an EMBL/GenBank/DDBJ whole genome shotgun (WGS) entry which is preliminary data.</text>
</comment>
<dbReference type="PROSITE" id="PS50102">
    <property type="entry name" value="RRM"/>
    <property type="match status" value="1"/>
</dbReference>
<feature type="region of interest" description="Disordered" evidence="5">
    <location>
        <begin position="86"/>
        <end position="155"/>
    </location>
</feature>
<dbReference type="SUPFAM" id="SSF54928">
    <property type="entry name" value="RNA-binding domain, RBD"/>
    <property type="match status" value="1"/>
</dbReference>
<feature type="compositionally biased region" description="Polar residues" evidence="5">
    <location>
        <begin position="91"/>
        <end position="105"/>
    </location>
</feature>
<dbReference type="SMART" id="SM00360">
    <property type="entry name" value="RRM"/>
    <property type="match status" value="1"/>
</dbReference>
<comment type="subcellular location">
    <subcellularLocation>
        <location evidence="1">Nucleus</location>
        <location evidence="1">Nucleoplasm</location>
    </subcellularLocation>
</comment>
<dbReference type="PANTHER" id="PTHR13798">
    <property type="entry name" value="RNA BINDING MOTIF RBM PROTEIN -RELATED"/>
    <property type="match status" value="1"/>
</dbReference>
<accession>A0AAP0BTV7</accession>
<evidence type="ECO:0000313" key="7">
    <source>
        <dbReference type="EMBL" id="KAK8950963.1"/>
    </source>
</evidence>
<protein>
    <recommendedName>
        <fullName evidence="6">RRM domain-containing protein</fullName>
    </recommendedName>
</protein>
<dbReference type="PANTHER" id="PTHR13798:SF11">
    <property type="entry name" value="RNA-BINDING PROTEIN 7-RELATED"/>
    <property type="match status" value="1"/>
</dbReference>
<dbReference type="InterPro" id="IPR000504">
    <property type="entry name" value="RRM_dom"/>
</dbReference>
<dbReference type="AlphaFoldDB" id="A0AAP0BTV7"/>
<gene>
    <name evidence="7" type="ORF">KSP39_PZI004491</name>
</gene>
<feature type="domain" description="RRM" evidence="6">
    <location>
        <begin position="7"/>
        <end position="86"/>
    </location>
</feature>
<dbReference type="GO" id="GO:0005654">
    <property type="term" value="C:nucleoplasm"/>
    <property type="evidence" value="ECO:0007669"/>
    <property type="project" value="UniProtKB-SubCell"/>
</dbReference>
<dbReference type="Gene3D" id="3.30.70.330">
    <property type="match status" value="1"/>
</dbReference>
<keyword evidence="2 4" id="KW-0694">RNA-binding</keyword>
<proteinExistence type="predicted"/>
<evidence type="ECO:0000313" key="8">
    <source>
        <dbReference type="Proteomes" id="UP001418222"/>
    </source>
</evidence>
<evidence type="ECO:0000256" key="1">
    <source>
        <dbReference type="ARBA" id="ARBA00004642"/>
    </source>
</evidence>
<evidence type="ECO:0000256" key="2">
    <source>
        <dbReference type="ARBA" id="ARBA00022884"/>
    </source>
</evidence>
<dbReference type="InterPro" id="IPR012677">
    <property type="entry name" value="Nucleotide-bd_a/b_plait_sf"/>
</dbReference>
<evidence type="ECO:0000256" key="4">
    <source>
        <dbReference type="PROSITE-ProRule" id="PRU00176"/>
    </source>
</evidence>
<sequence>MARNTACTIFIGNLDEKVTERVLYEILIQAGYLVDLHMPRDKESKNHKGYAFAEYETEEVANYAIRLFSGLVRLHNKNLRFAMSGQDKLSHNSASPAAKKMNSSPMPNPRHAGEMCAGNYSEESSHSTTIRKDAVDGQMTDPARPHSAPRSFAAR</sequence>
<dbReference type="Pfam" id="PF00076">
    <property type="entry name" value="RRM_1"/>
    <property type="match status" value="1"/>
</dbReference>
<dbReference type="InterPro" id="IPR052285">
    <property type="entry name" value="NEXT_complex_subunit"/>
</dbReference>
<evidence type="ECO:0000256" key="3">
    <source>
        <dbReference type="ARBA" id="ARBA00023242"/>
    </source>
</evidence>
<keyword evidence="8" id="KW-1185">Reference proteome</keyword>
<evidence type="ECO:0000256" key="5">
    <source>
        <dbReference type="SAM" id="MobiDB-lite"/>
    </source>
</evidence>
<dbReference type="InterPro" id="IPR035979">
    <property type="entry name" value="RBD_domain_sf"/>
</dbReference>
<reference evidence="7 8" key="1">
    <citation type="journal article" date="2022" name="Nat. Plants">
        <title>Genomes of leafy and leafless Platanthera orchids illuminate the evolution of mycoheterotrophy.</title>
        <authorList>
            <person name="Li M.H."/>
            <person name="Liu K.W."/>
            <person name="Li Z."/>
            <person name="Lu H.C."/>
            <person name="Ye Q.L."/>
            <person name="Zhang D."/>
            <person name="Wang J.Y."/>
            <person name="Li Y.F."/>
            <person name="Zhong Z.M."/>
            <person name="Liu X."/>
            <person name="Yu X."/>
            <person name="Liu D.K."/>
            <person name="Tu X.D."/>
            <person name="Liu B."/>
            <person name="Hao Y."/>
            <person name="Liao X.Y."/>
            <person name="Jiang Y.T."/>
            <person name="Sun W.H."/>
            <person name="Chen J."/>
            <person name="Chen Y.Q."/>
            <person name="Ai Y."/>
            <person name="Zhai J.W."/>
            <person name="Wu S.S."/>
            <person name="Zhou Z."/>
            <person name="Hsiao Y.Y."/>
            <person name="Wu W.L."/>
            <person name="Chen Y.Y."/>
            <person name="Lin Y.F."/>
            <person name="Hsu J.L."/>
            <person name="Li C.Y."/>
            <person name="Wang Z.W."/>
            <person name="Zhao X."/>
            <person name="Zhong W.Y."/>
            <person name="Ma X.K."/>
            <person name="Ma L."/>
            <person name="Huang J."/>
            <person name="Chen G.Z."/>
            <person name="Huang M.Z."/>
            <person name="Huang L."/>
            <person name="Peng D.H."/>
            <person name="Luo Y.B."/>
            <person name="Zou S.Q."/>
            <person name="Chen S.P."/>
            <person name="Lan S."/>
            <person name="Tsai W.C."/>
            <person name="Van de Peer Y."/>
            <person name="Liu Z.J."/>
        </authorList>
    </citation>
    <scope>NUCLEOTIDE SEQUENCE [LARGE SCALE GENOMIC DNA]</scope>
    <source>
        <strain evidence="7">Lor287</strain>
    </source>
</reference>
<dbReference type="Proteomes" id="UP001418222">
    <property type="component" value="Unassembled WGS sequence"/>
</dbReference>
<name>A0AAP0BTV7_9ASPA</name>
<organism evidence="7 8">
    <name type="scientific">Platanthera zijinensis</name>
    <dbReference type="NCBI Taxonomy" id="2320716"/>
    <lineage>
        <taxon>Eukaryota</taxon>
        <taxon>Viridiplantae</taxon>
        <taxon>Streptophyta</taxon>
        <taxon>Embryophyta</taxon>
        <taxon>Tracheophyta</taxon>
        <taxon>Spermatophyta</taxon>
        <taxon>Magnoliopsida</taxon>
        <taxon>Liliopsida</taxon>
        <taxon>Asparagales</taxon>
        <taxon>Orchidaceae</taxon>
        <taxon>Orchidoideae</taxon>
        <taxon>Orchideae</taxon>
        <taxon>Orchidinae</taxon>
        <taxon>Platanthera</taxon>
    </lineage>
</organism>
<keyword evidence="3" id="KW-0539">Nucleus</keyword>